<evidence type="ECO:0000313" key="2">
    <source>
        <dbReference type="Proteomes" id="UP001152622"/>
    </source>
</evidence>
<dbReference type="AlphaFoldDB" id="A0A9Q1EN79"/>
<keyword evidence="2" id="KW-1185">Reference proteome</keyword>
<sequence>MAHFKEKRDALILEADVSATAATLTTSLTLADSPRLNFLGPVMSDQQWMVSAEGQVVCEGASFVLGLAVIFTCYYNFNLQYQEKAACTLEFIQRSCVGINPERGTKARHGKVTSKKSGEMVQKKAATLNPRVHSLEKA</sequence>
<accession>A0A9Q1EN79</accession>
<comment type="caution">
    <text evidence="1">The sequence shown here is derived from an EMBL/GenBank/DDBJ whole genome shotgun (WGS) entry which is preliminary data.</text>
</comment>
<dbReference type="PANTHER" id="PTHR31025:SF30">
    <property type="entry name" value="SI:DKEY-15H8.17"/>
    <property type="match status" value="1"/>
</dbReference>
<proteinExistence type="predicted"/>
<name>A0A9Q1EN79_SYNKA</name>
<dbReference type="OrthoDB" id="8196415at2759"/>
<organism evidence="1 2">
    <name type="scientific">Synaphobranchus kaupii</name>
    <name type="common">Kaup's arrowtooth eel</name>
    <dbReference type="NCBI Taxonomy" id="118154"/>
    <lineage>
        <taxon>Eukaryota</taxon>
        <taxon>Metazoa</taxon>
        <taxon>Chordata</taxon>
        <taxon>Craniata</taxon>
        <taxon>Vertebrata</taxon>
        <taxon>Euteleostomi</taxon>
        <taxon>Actinopterygii</taxon>
        <taxon>Neopterygii</taxon>
        <taxon>Teleostei</taxon>
        <taxon>Anguilliformes</taxon>
        <taxon>Synaphobranchidae</taxon>
        <taxon>Synaphobranchus</taxon>
    </lineage>
</organism>
<protein>
    <submittedName>
        <fullName evidence="1">Uncharacterized protein</fullName>
    </submittedName>
</protein>
<dbReference type="EMBL" id="JAINUF010000015">
    <property type="protein sequence ID" value="KAJ8341929.1"/>
    <property type="molecule type" value="Genomic_DNA"/>
</dbReference>
<dbReference type="PANTHER" id="PTHR31025">
    <property type="entry name" value="SI:CH211-196P9.1-RELATED"/>
    <property type="match status" value="1"/>
</dbReference>
<gene>
    <name evidence="1" type="ORF">SKAU_G00342200</name>
</gene>
<dbReference type="Proteomes" id="UP001152622">
    <property type="component" value="Chromosome 15"/>
</dbReference>
<reference evidence="1" key="1">
    <citation type="journal article" date="2023" name="Science">
        <title>Genome structures resolve the early diversification of teleost fishes.</title>
        <authorList>
            <person name="Parey E."/>
            <person name="Louis A."/>
            <person name="Montfort J."/>
            <person name="Bouchez O."/>
            <person name="Roques C."/>
            <person name="Iampietro C."/>
            <person name="Lluch J."/>
            <person name="Castinel A."/>
            <person name="Donnadieu C."/>
            <person name="Desvignes T."/>
            <person name="Floi Bucao C."/>
            <person name="Jouanno E."/>
            <person name="Wen M."/>
            <person name="Mejri S."/>
            <person name="Dirks R."/>
            <person name="Jansen H."/>
            <person name="Henkel C."/>
            <person name="Chen W.J."/>
            <person name="Zahm M."/>
            <person name="Cabau C."/>
            <person name="Klopp C."/>
            <person name="Thompson A.W."/>
            <person name="Robinson-Rechavi M."/>
            <person name="Braasch I."/>
            <person name="Lecointre G."/>
            <person name="Bobe J."/>
            <person name="Postlethwait J.H."/>
            <person name="Berthelot C."/>
            <person name="Roest Crollius H."/>
            <person name="Guiguen Y."/>
        </authorList>
    </citation>
    <scope>NUCLEOTIDE SEQUENCE</scope>
    <source>
        <strain evidence="1">WJC10195</strain>
    </source>
</reference>
<evidence type="ECO:0000313" key="1">
    <source>
        <dbReference type="EMBL" id="KAJ8341929.1"/>
    </source>
</evidence>